<feature type="compositionally biased region" description="Basic residues" evidence="2">
    <location>
        <begin position="47"/>
        <end position="59"/>
    </location>
</feature>
<evidence type="ECO:0000256" key="1">
    <source>
        <dbReference type="ARBA" id="ARBA00009129"/>
    </source>
</evidence>
<evidence type="ECO:0000259" key="3">
    <source>
        <dbReference type="Pfam" id="PF05532"/>
    </source>
</evidence>
<dbReference type="InterPro" id="IPR036629">
    <property type="entry name" value="YjbJ_sf"/>
</dbReference>
<dbReference type="AlphaFoldDB" id="A0A6J4QS26"/>
<gene>
    <name evidence="4" type="ORF">AVDCRST_MAG01-01-4828</name>
</gene>
<reference evidence="4" key="1">
    <citation type="submission" date="2020-02" db="EMBL/GenBank/DDBJ databases">
        <authorList>
            <person name="Meier V. D."/>
        </authorList>
    </citation>
    <scope>NUCLEOTIDE SEQUENCE</scope>
    <source>
        <strain evidence="4">AVDCRST_MAG01</strain>
    </source>
</reference>
<dbReference type="Gene3D" id="1.10.1470.10">
    <property type="entry name" value="YjbJ"/>
    <property type="match status" value="1"/>
</dbReference>
<feature type="region of interest" description="Disordered" evidence="2">
    <location>
        <begin position="1"/>
        <end position="59"/>
    </location>
</feature>
<organism evidence="4">
    <name type="scientific">uncultured Rubrobacteraceae bacterium</name>
    <dbReference type="NCBI Taxonomy" id="349277"/>
    <lineage>
        <taxon>Bacteria</taxon>
        <taxon>Bacillati</taxon>
        <taxon>Actinomycetota</taxon>
        <taxon>Rubrobacteria</taxon>
        <taxon>Rubrobacterales</taxon>
        <taxon>Rubrobacteraceae</taxon>
        <taxon>environmental samples</taxon>
    </lineage>
</organism>
<dbReference type="Pfam" id="PF05532">
    <property type="entry name" value="CsbD"/>
    <property type="match status" value="1"/>
</dbReference>
<protein>
    <recommendedName>
        <fullName evidence="3">CsbD-like domain-containing protein</fullName>
    </recommendedName>
</protein>
<feature type="compositionally biased region" description="Basic and acidic residues" evidence="2">
    <location>
        <begin position="31"/>
        <end position="46"/>
    </location>
</feature>
<dbReference type="SUPFAM" id="SSF69047">
    <property type="entry name" value="Hypothetical protein YjbJ"/>
    <property type="match status" value="1"/>
</dbReference>
<name>A0A6J4QS26_9ACTN</name>
<proteinExistence type="inferred from homology"/>
<evidence type="ECO:0000256" key="2">
    <source>
        <dbReference type="SAM" id="MobiDB-lite"/>
    </source>
</evidence>
<accession>A0A6J4QS26</accession>
<evidence type="ECO:0000313" key="4">
    <source>
        <dbReference type="EMBL" id="CAA9453166.1"/>
    </source>
</evidence>
<feature type="compositionally biased region" description="Basic and acidic residues" evidence="2">
    <location>
        <begin position="1"/>
        <end position="23"/>
    </location>
</feature>
<dbReference type="InterPro" id="IPR008462">
    <property type="entry name" value="CsbD"/>
</dbReference>
<comment type="similarity">
    <text evidence="1">Belongs to the UPF0337 (CsbD) family.</text>
</comment>
<dbReference type="EMBL" id="CADCUW010000627">
    <property type="protein sequence ID" value="CAA9453166.1"/>
    <property type="molecule type" value="Genomic_DNA"/>
</dbReference>
<feature type="domain" description="CsbD-like" evidence="3">
    <location>
        <begin position="8"/>
        <end position="58"/>
    </location>
</feature>
<sequence>MSKRSSRDKAEGAIDKVTGRAKEAGGSLTGNKDKKAEGRADQDKGILKKKKGAAKHLLK</sequence>